<gene>
    <name evidence="3" type="ORF">EIP91_010539</name>
</gene>
<dbReference type="STRING" id="92696.A0A4V2MUX3"/>
<feature type="signal peptide" evidence="2">
    <location>
        <begin position="1"/>
        <end position="16"/>
    </location>
</feature>
<evidence type="ECO:0000256" key="2">
    <source>
        <dbReference type="SAM" id="SignalP"/>
    </source>
</evidence>
<dbReference type="SUPFAM" id="SSF49503">
    <property type="entry name" value="Cupredoxins"/>
    <property type="match status" value="1"/>
</dbReference>
<evidence type="ECO:0000256" key="1">
    <source>
        <dbReference type="SAM" id="MobiDB-lite"/>
    </source>
</evidence>
<dbReference type="PANTHER" id="PTHR34883">
    <property type="entry name" value="SERINE-RICH PROTEIN, PUTATIVE-RELATED-RELATED"/>
    <property type="match status" value="1"/>
</dbReference>
<evidence type="ECO:0000313" key="4">
    <source>
        <dbReference type="Proteomes" id="UP000292702"/>
    </source>
</evidence>
<organism evidence="3 4">
    <name type="scientific">Steccherinum ochraceum</name>
    <dbReference type="NCBI Taxonomy" id="92696"/>
    <lineage>
        <taxon>Eukaryota</taxon>
        <taxon>Fungi</taxon>
        <taxon>Dikarya</taxon>
        <taxon>Basidiomycota</taxon>
        <taxon>Agaricomycotina</taxon>
        <taxon>Agaricomycetes</taxon>
        <taxon>Polyporales</taxon>
        <taxon>Steccherinaceae</taxon>
        <taxon>Steccherinum</taxon>
    </lineage>
</organism>
<sequence>MFQFIALLSALPIALAQTVSTSQTTVQVAPGGKFVYGTDTLNIDNGGNVVFTFPGGAIPHSVTQSSFEAPCTPLSGGFDSGLTSGTSFQITITDKTKPIYYFCKATGHCGEGMVGVINPPADGTQGFSDFQAAAVKIGGGEAAVPDNGFVSGGVGATATVSPSAGQACTTTTVGGSVSTSCSGGGSSSSNSTNPSNSSSSSGAGSSTSSGSSSTSGSPPSPTNTGGAQNQGSSADRVVVGGGLILASVASIFGFLA</sequence>
<accession>A0A4V2MUX3</accession>
<dbReference type="InterPro" id="IPR052953">
    <property type="entry name" value="Ser-rich/MCO-related"/>
</dbReference>
<comment type="caution">
    <text evidence="3">The sequence shown here is derived from an EMBL/GenBank/DDBJ whole genome shotgun (WGS) entry which is preliminary data.</text>
</comment>
<feature type="compositionally biased region" description="Low complexity" evidence="1">
    <location>
        <begin position="179"/>
        <end position="226"/>
    </location>
</feature>
<feature type="region of interest" description="Disordered" evidence="1">
    <location>
        <begin position="179"/>
        <end position="233"/>
    </location>
</feature>
<dbReference type="Proteomes" id="UP000292702">
    <property type="component" value="Unassembled WGS sequence"/>
</dbReference>
<keyword evidence="4" id="KW-1185">Reference proteome</keyword>
<dbReference type="EMBL" id="RWJN01000637">
    <property type="protein sequence ID" value="TCD60217.1"/>
    <property type="molecule type" value="Genomic_DNA"/>
</dbReference>
<dbReference type="Gene3D" id="2.60.40.420">
    <property type="entry name" value="Cupredoxins - blue copper proteins"/>
    <property type="match status" value="1"/>
</dbReference>
<dbReference type="OrthoDB" id="1921208at2759"/>
<name>A0A4V2MUX3_9APHY</name>
<protein>
    <recommendedName>
        <fullName evidence="5">Blue (type 1) copper domain-containing protein</fullName>
    </recommendedName>
</protein>
<dbReference type="InterPro" id="IPR008972">
    <property type="entry name" value="Cupredoxin"/>
</dbReference>
<evidence type="ECO:0000313" key="3">
    <source>
        <dbReference type="EMBL" id="TCD60217.1"/>
    </source>
</evidence>
<dbReference type="AlphaFoldDB" id="A0A4V2MUX3"/>
<feature type="chain" id="PRO_5020828370" description="Blue (type 1) copper domain-containing protein" evidence="2">
    <location>
        <begin position="17"/>
        <end position="256"/>
    </location>
</feature>
<dbReference type="CDD" id="cd00920">
    <property type="entry name" value="Cupredoxin"/>
    <property type="match status" value="1"/>
</dbReference>
<reference evidence="3 4" key="1">
    <citation type="submission" date="2018-11" db="EMBL/GenBank/DDBJ databases">
        <title>Genome assembly of Steccherinum ochraceum LE-BIN_3174, the white-rot fungus of the Steccherinaceae family (The Residual Polyporoid clade, Polyporales, Basidiomycota).</title>
        <authorList>
            <person name="Fedorova T.V."/>
            <person name="Glazunova O.A."/>
            <person name="Landesman E.O."/>
            <person name="Moiseenko K.V."/>
            <person name="Psurtseva N.V."/>
            <person name="Savinova O.S."/>
            <person name="Shakhova N.V."/>
            <person name="Tyazhelova T.V."/>
            <person name="Vasina D.V."/>
        </authorList>
    </citation>
    <scope>NUCLEOTIDE SEQUENCE [LARGE SCALE GENOMIC DNA]</scope>
    <source>
        <strain evidence="3 4">LE-BIN_3174</strain>
    </source>
</reference>
<dbReference type="PANTHER" id="PTHR34883:SF15">
    <property type="entry name" value="EXTRACELLULAR SERINE-RICH PROTEIN"/>
    <property type="match status" value="1"/>
</dbReference>
<evidence type="ECO:0008006" key="5">
    <source>
        <dbReference type="Google" id="ProtNLM"/>
    </source>
</evidence>
<proteinExistence type="predicted"/>
<keyword evidence="2" id="KW-0732">Signal</keyword>